<dbReference type="RefSeq" id="WP_133362659.1">
    <property type="nucleotide sequence ID" value="NZ_CP037940.1"/>
</dbReference>
<keyword evidence="1" id="KW-1133">Transmembrane helix</keyword>
<sequence>MESIFERNKKYIWAVIVALVVIGGTRIGIDLYNVNPPDRDITGQMRRVMGNAAAVDKIAFDKETKDFLMNNKPTKIEPTDAQGLVVAQKGSIIYVYGLVINGHAFTAFIKSDSRGSLRKKIFPKRSVVQMSTDKNASKIDEWLNKK</sequence>
<accession>A0A4P6YSG3</accession>
<keyword evidence="3" id="KW-1185">Reference proteome</keyword>
<feature type="transmembrane region" description="Helical" evidence="1">
    <location>
        <begin position="12"/>
        <end position="29"/>
    </location>
</feature>
<dbReference type="EMBL" id="CP037940">
    <property type="protein sequence ID" value="QBO35580.1"/>
    <property type="molecule type" value="Genomic_DNA"/>
</dbReference>
<evidence type="ECO:0000313" key="3">
    <source>
        <dbReference type="Proteomes" id="UP000292886"/>
    </source>
</evidence>
<keyword evidence="1" id="KW-0472">Membrane</keyword>
<dbReference type="AlphaFoldDB" id="A0A4P6YSG3"/>
<feature type="transmembrane region" description="Helical" evidence="1">
    <location>
        <begin position="91"/>
        <end position="109"/>
    </location>
</feature>
<evidence type="ECO:0000313" key="2">
    <source>
        <dbReference type="EMBL" id="QBO35580.1"/>
    </source>
</evidence>
<organism evidence="2 3">
    <name type="scientific">Periweissella cryptocerci</name>
    <dbReference type="NCBI Taxonomy" id="2506420"/>
    <lineage>
        <taxon>Bacteria</taxon>
        <taxon>Bacillati</taxon>
        <taxon>Bacillota</taxon>
        <taxon>Bacilli</taxon>
        <taxon>Lactobacillales</taxon>
        <taxon>Lactobacillaceae</taxon>
        <taxon>Periweissella</taxon>
    </lineage>
</organism>
<gene>
    <name evidence="2" type="ORF">EQG49_03455</name>
</gene>
<dbReference type="Proteomes" id="UP000292886">
    <property type="component" value="Chromosome"/>
</dbReference>
<reference evidence="3" key="1">
    <citation type="submission" date="2019-03" db="EMBL/GenBank/DDBJ databases">
        <title>Weissella sp. 26KH-42 Genome sequencing.</title>
        <authorList>
            <person name="Heo J."/>
            <person name="Kim S.-J."/>
            <person name="Kim J.-S."/>
            <person name="Hong S.-B."/>
            <person name="Kwon S.-W."/>
        </authorList>
    </citation>
    <scope>NUCLEOTIDE SEQUENCE [LARGE SCALE GENOMIC DNA]</scope>
    <source>
        <strain evidence="3">26KH-42</strain>
    </source>
</reference>
<keyword evidence="1" id="KW-0812">Transmembrane</keyword>
<dbReference type="KEGG" id="wei:EQG49_03455"/>
<evidence type="ECO:0000256" key="1">
    <source>
        <dbReference type="SAM" id="Phobius"/>
    </source>
</evidence>
<name>A0A4P6YSG3_9LACO</name>
<proteinExistence type="predicted"/>
<protein>
    <submittedName>
        <fullName evidence="2">Uncharacterized protein</fullName>
    </submittedName>
</protein>